<protein>
    <submittedName>
        <fullName evidence="8 10">Histone-fold-containing protein</fullName>
    </submittedName>
</protein>
<evidence type="ECO:0000256" key="1">
    <source>
        <dbReference type="ARBA" id="ARBA00004123"/>
    </source>
</evidence>
<evidence type="ECO:0000256" key="5">
    <source>
        <dbReference type="ARBA" id="ARBA00023242"/>
    </source>
</evidence>
<comment type="subcellular location">
    <subcellularLocation>
        <location evidence="1">Nucleus</location>
    </subcellularLocation>
</comment>
<dbReference type="PANTHER" id="PTHR13218:SF8">
    <property type="entry name" value="TRANSCRIPTION INITIATION FACTOR TFIID SUBUNIT 11"/>
    <property type="match status" value="1"/>
</dbReference>
<dbReference type="InterPro" id="IPR045127">
    <property type="entry name" value="TAF11-like"/>
</dbReference>
<accession>A0A6G1GDD6</accession>
<dbReference type="EMBL" id="ML975150">
    <property type="protein sequence ID" value="KAF1816058.1"/>
    <property type="molecule type" value="Genomic_DNA"/>
</dbReference>
<feature type="compositionally biased region" description="Polar residues" evidence="6">
    <location>
        <begin position="31"/>
        <end position="58"/>
    </location>
</feature>
<organism evidence="8">
    <name type="scientific">Eremomyces bilateralis CBS 781.70</name>
    <dbReference type="NCBI Taxonomy" id="1392243"/>
    <lineage>
        <taxon>Eukaryota</taxon>
        <taxon>Fungi</taxon>
        <taxon>Dikarya</taxon>
        <taxon>Ascomycota</taxon>
        <taxon>Pezizomycotina</taxon>
        <taxon>Dothideomycetes</taxon>
        <taxon>Dothideomycetes incertae sedis</taxon>
        <taxon>Eremomycetales</taxon>
        <taxon>Eremomycetaceae</taxon>
        <taxon>Eremomyces</taxon>
    </lineage>
</organism>
<dbReference type="OrthoDB" id="28335at2759"/>
<feature type="region of interest" description="Disordered" evidence="6">
    <location>
        <begin position="1"/>
        <end position="136"/>
    </location>
</feature>
<dbReference type="InterPro" id="IPR009072">
    <property type="entry name" value="Histone-fold"/>
</dbReference>
<dbReference type="AlphaFoldDB" id="A0A6G1GDD6"/>
<dbReference type="InterPro" id="IPR006809">
    <property type="entry name" value="TAFII28_dom"/>
</dbReference>
<dbReference type="GO" id="GO:0016251">
    <property type="term" value="F:RNA polymerase II general transcription initiation factor activity"/>
    <property type="evidence" value="ECO:0007669"/>
    <property type="project" value="TreeGrafter"/>
</dbReference>
<reference evidence="10" key="3">
    <citation type="submission" date="2025-04" db="UniProtKB">
        <authorList>
            <consortium name="RefSeq"/>
        </authorList>
    </citation>
    <scope>IDENTIFICATION</scope>
    <source>
        <strain evidence="10">CBS 781.70</strain>
    </source>
</reference>
<reference evidence="10" key="2">
    <citation type="submission" date="2020-04" db="EMBL/GenBank/DDBJ databases">
        <authorList>
            <consortium name="NCBI Genome Project"/>
        </authorList>
    </citation>
    <scope>NUCLEOTIDE SEQUENCE</scope>
    <source>
        <strain evidence="10">CBS 781.70</strain>
    </source>
</reference>
<dbReference type="SUPFAM" id="SSF47113">
    <property type="entry name" value="Histone-fold"/>
    <property type="match status" value="1"/>
</dbReference>
<evidence type="ECO:0000259" key="7">
    <source>
        <dbReference type="Pfam" id="PF04719"/>
    </source>
</evidence>
<evidence type="ECO:0000256" key="2">
    <source>
        <dbReference type="ARBA" id="ARBA00009788"/>
    </source>
</evidence>
<dbReference type="Proteomes" id="UP000504638">
    <property type="component" value="Unplaced"/>
</dbReference>
<keyword evidence="5" id="KW-0539">Nucleus</keyword>
<evidence type="ECO:0000256" key="3">
    <source>
        <dbReference type="ARBA" id="ARBA00023015"/>
    </source>
</evidence>
<dbReference type="GeneID" id="54417879"/>
<dbReference type="PANTHER" id="PTHR13218">
    <property type="entry name" value="TRANSCRIPTION INITIATION FACTOR TFIID SUBUNIT 11-RELATED"/>
    <property type="match status" value="1"/>
</dbReference>
<keyword evidence="3" id="KW-0805">Transcription regulation</keyword>
<evidence type="ECO:0000256" key="6">
    <source>
        <dbReference type="SAM" id="MobiDB-lite"/>
    </source>
</evidence>
<evidence type="ECO:0000313" key="10">
    <source>
        <dbReference type="RefSeq" id="XP_033537689.1"/>
    </source>
</evidence>
<feature type="domain" description="TAFII28-like protein" evidence="7">
    <location>
        <begin position="152"/>
        <end position="262"/>
    </location>
</feature>
<comment type="similarity">
    <text evidence="2">Belongs to the TAF11 family.</text>
</comment>
<keyword evidence="4" id="KW-0804">Transcription</keyword>
<gene>
    <name evidence="8 10" type="ORF">P152DRAFT_427791</name>
</gene>
<name>A0A6G1GDD6_9PEZI</name>
<dbReference type="CDD" id="cd08048">
    <property type="entry name" value="HFD_TAF11"/>
    <property type="match status" value="1"/>
</dbReference>
<dbReference type="RefSeq" id="XP_033537689.1">
    <property type="nucleotide sequence ID" value="XM_033677309.1"/>
</dbReference>
<dbReference type="GO" id="GO:0005669">
    <property type="term" value="C:transcription factor TFIID complex"/>
    <property type="evidence" value="ECO:0007669"/>
    <property type="project" value="InterPro"/>
</dbReference>
<evidence type="ECO:0000256" key="4">
    <source>
        <dbReference type="ARBA" id="ARBA00023163"/>
    </source>
</evidence>
<sequence length="300" mass="31586">MASPPPLNPFPKKRSSLAPPGPPNKRRKASTGPSLLRQTSFPPDSHPQQFSRSPSVDSSVIAGTPGAGTPSIVSAGGGGKKKRKRKGKGGEVDGDARSLTGSAAKGVGAATGTPSVVEGEGEEEEEEGDGGDVEGGKMDEAEVAQERERLRVLVEAFDGGQTERYAVWRAVKLKKEVVRKLTNQTLSQSVPPSVITTVNGYTKAFVGELVERARQVQVEWMAASAALPTGEEVPSDGPLADRMKERDRGPILPDHLREALRRYKKDQEGGGAGFLGASLDGVQATAARSRGRKLFGGLIS</sequence>
<keyword evidence="9" id="KW-1185">Reference proteome</keyword>
<evidence type="ECO:0000313" key="8">
    <source>
        <dbReference type="EMBL" id="KAF1816058.1"/>
    </source>
</evidence>
<dbReference type="GO" id="GO:0051123">
    <property type="term" value="P:RNA polymerase II preinitiation complex assembly"/>
    <property type="evidence" value="ECO:0007669"/>
    <property type="project" value="InterPro"/>
</dbReference>
<proteinExistence type="inferred from homology"/>
<dbReference type="GO" id="GO:0046982">
    <property type="term" value="F:protein heterodimerization activity"/>
    <property type="evidence" value="ECO:0007669"/>
    <property type="project" value="InterPro"/>
</dbReference>
<evidence type="ECO:0000313" key="9">
    <source>
        <dbReference type="Proteomes" id="UP000504638"/>
    </source>
</evidence>
<dbReference type="Gene3D" id="1.10.20.10">
    <property type="entry name" value="Histone, subunit A"/>
    <property type="match status" value="1"/>
</dbReference>
<dbReference type="Pfam" id="PF04719">
    <property type="entry name" value="TAFII28"/>
    <property type="match status" value="1"/>
</dbReference>
<reference evidence="8 10" key="1">
    <citation type="submission" date="2020-01" db="EMBL/GenBank/DDBJ databases">
        <authorList>
            <consortium name="DOE Joint Genome Institute"/>
            <person name="Haridas S."/>
            <person name="Albert R."/>
            <person name="Binder M."/>
            <person name="Bloem J."/>
            <person name="Labutti K."/>
            <person name="Salamov A."/>
            <person name="Andreopoulos B."/>
            <person name="Baker S.E."/>
            <person name="Barry K."/>
            <person name="Bills G."/>
            <person name="Bluhm B.H."/>
            <person name="Cannon C."/>
            <person name="Castanera R."/>
            <person name="Culley D.E."/>
            <person name="Daum C."/>
            <person name="Ezra D."/>
            <person name="Gonzalez J.B."/>
            <person name="Henrissat B."/>
            <person name="Kuo A."/>
            <person name="Liang C."/>
            <person name="Lipzen A."/>
            <person name="Lutzoni F."/>
            <person name="Magnuson J."/>
            <person name="Mondo S."/>
            <person name="Nolan M."/>
            <person name="Ohm R."/>
            <person name="Pangilinan J."/>
            <person name="Park H.-J."/>
            <person name="Ramirez L."/>
            <person name="Alfaro M."/>
            <person name="Sun H."/>
            <person name="Tritt A."/>
            <person name="Yoshinaga Y."/>
            <person name="Zwiers L.-H."/>
            <person name="Turgeon B.G."/>
            <person name="Goodwin S.B."/>
            <person name="Spatafora J.W."/>
            <person name="Crous P.W."/>
            <person name="Grigoriev I.V."/>
        </authorList>
    </citation>
    <scope>NUCLEOTIDE SEQUENCE</scope>
    <source>
        <strain evidence="8 10">CBS 781.70</strain>
    </source>
</reference>
<feature type="compositionally biased region" description="Acidic residues" evidence="6">
    <location>
        <begin position="119"/>
        <end position="132"/>
    </location>
</feature>